<evidence type="ECO:0000313" key="3">
    <source>
        <dbReference type="Proteomes" id="UP000608071"/>
    </source>
</evidence>
<feature type="region of interest" description="Disordered" evidence="1">
    <location>
        <begin position="47"/>
        <end position="94"/>
    </location>
</feature>
<protein>
    <submittedName>
        <fullName evidence="2">DUF2188 domain-containing protein</fullName>
    </submittedName>
</protein>
<accession>A0ABR8SX25</accession>
<feature type="compositionally biased region" description="Basic and acidic residues" evidence="1">
    <location>
        <begin position="52"/>
        <end position="94"/>
    </location>
</feature>
<dbReference type="EMBL" id="JACSQL010000002">
    <property type="protein sequence ID" value="MBD7967894.1"/>
    <property type="molecule type" value="Genomic_DNA"/>
</dbReference>
<dbReference type="Pfam" id="PF09954">
    <property type="entry name" value="DUF2188"/>
    <property type="match status" value="1"/>
</dbReference>
<name>A0ABR8SX25_9BACL</name>
<gene>
    <name evidence="2" type="ORF">H9647_07455</name>
</gene>
<organism evidence="2 3">
    <name type="scientific">Paenibacillus gallinarum</name>
    <dbReference type="NCBI Taxonomy" id="2762232"/>
    <lineage>
        <taxon>Bacteria</taxon>
        <taxon>Bacillati</taxon>
        <taxon>Bacillota</taxon>
        <taxon>Bacilli</taxon>
        <taxon>Bacillales</taxon>
        <taxon>Paenibacillaceae</taxon>
        <taxon>Paenibacillus</taxon>
    </lineage>
</organism>
<dbReference type="InterPro" id="IPR018691">
    <property type="entry name" value="DUF2188"/>
</dbReference>
<sequence length="146" mass="16555">MPWNKKDYLPSMKNLEPRVRNKAIEIANALLGEGYEEGRSIAIATAQAEEWNENHPEGETKKHDKIDHSSPKKADSSAHAGEHRNIHVVPREDGWAVKKEGIEKPEHIYDVKDEAVKAAKDIVSSKNIRLIIHDKQGKIQTSKMYN</sequence>
<dbReference type="Proteomes" id="UP000608071">
    <property type="component" value="Unassembled WGS sequence"/>
</dbReference>
<evidence type="ECO:0000256" key="1">
    <source>
        <dbReference type="SAM" id="MobiDB-lite"/>
    </source>
</evidence>
<reference evidence="2 3" key="1">
    <citation type="submission" date="2020-08" db="EMBL/GenBank/DDBJ databases">
        <title>A Genomic Blueprint of the Chicken Gut Microbiome.</title>
        <authorList>
            <person name="Gilroy R."/>
            <person name="Ravi A."/>
            <person name="Getino M."/>
            <person name="Pursley I."/>
            <person name="Horton D.L."/>
            <person name="Alikhan N.-F."/>
            <person name="Baker D."/>
            <person name="Gharbi K."/>
            <person name="Hall N."/>
            <person name="Watson M."/>
            <person name="Adriaenssens E.M."/>
            <person name="Foster-Nyarko E."/>
            <person name="Jarju S."/>
            <person name="Secka A."/>
            <person name="Antonio M."/>
            <person name="Oren A."/>
            <person name="Chaudhuri R."/>
            <person name="La Ragione R.M."/>
            <person name="Hildebrand F."/>
            <person name="Pallen M.J."/>
        </authorList>
    </citation>
    <scope>NUCLEOTIDE SEQUENCE [LARGE SCALE GENOMIC DNA]</scope>
    <source>
        <strain evidence="2 3">Sa2BVA9</strain>
    </source>
</reference>
<proteinExistence type="predicted"/>
<evidence type="ECO:0000313" key="2">
    <source>
        <dbReference type="EMBL" id="MBD7967894.1"/>
    </source>
</evidence>
<keyword evidence="3" id="KW-1185">Reference proteome</keyword>
<comment type="caution">
    <text evidence="2">The sequence shown here is derived from an EMBL/GenBank/DDBJ whole genome shotgun (WGS) entry which is preliminary data.</text>
</comment>
<dbReference type="RefSeq" id="WP_191799114.1">
    <property type="nucleotide sequence ID" value="NZ_JACSQL010000002.1"/>
</dbReference>